<accession>A0ABQ7H100</accession>
<sequence length="1501" mass="166319">MQLFQRLPAEGAKCAAPPKAPCTAGPRTPRRVARTVTNTLASNKSSVKPSELDEIQRVRHAAQVAVSKPPAAASTWVDRYENEPRKGSDILVQSLEREGVDQVSAKAWQHEASSVPCRLAVSRFDWRPCMPESTWSMTDMCSNHSTSCTHKHNSPVTTTTDLLHGADKMRASCCLYFCIAFCGVHWRVPRCFISTDAFRETPIMEVSQTFTIRVMEFMMCVQVCHICRVRVQVPRNLISTDAFLETPIVETSCLPQTRARDTRRTDLASVANMCKFTSLHICYVHVQVPRCFIGTDAFQETRIVEITRPITKHNHLFMGMDAHECLACMTHVPRRFIGTDAFQETPIVEITRSITKHNYLVMDVKDMPRIVKEAFYLARSGRPGPVLIDVPKDIQQQLAVPDWNTPMSITAYISRLPPPPKGWQIPPRAVAMAIKAKWLSEILGAVLLLATPVSPVDSARFEYCAKRRAPPQPQPPPQPAINPMVAAALASMPGVRMAGQPQTLMGLGSFPTDDPQSMQMLGMHGTVYANYAIDQDFVPKDDSQSMQMHGTVYANDAIDQSKQMLGMLGTVYANYAIDQDDSQSMQMQGTVCANGAIDQDDSPSMQMQGTVCANGAINQSKQMLGMPGTVYANYAIDQSKQMLGMHGTVYANDAIDQDLFPLSDSQSKQMLGMHGTVYANDAIDRSDLLLALGVRFDDRVTGKLETFAQRATIVHIDIDTAEIGKNKVAQIAICFDVMTSYPPGPEQAAEAGTACLSLAVRSQVAQIAICFDVMTSYPPGPEHAAKVAQIAICFDVMTSILQGLNRLLRSCTCLSLAVRLQVAQIAICSDVKTALQGLNRLLRQGRPSSFEIVFRSCTCLPLAVAQIAICSDVKSSLQGLNRLLRQGRPSSFEIVFKSCTCLSPAIGLQVAQMAICSDVMASLQSLASSQSVAQIAICSDVKTSLQGLNKLLSRDGLSESISSQYAEWRQEKTERRQECGGRRQRVLVRLVCEDLQRAFEIEDKKKEFPMRYPARDDVIVPQHAIAQLVMSSCCLSDDVIECAAVLGEETQGEAIISTGVGQHQMWAAQVHRGEDGTHTSSLHCCCYGFHTKEPPLLLLHLLPAVWYPYKEPPLLLLWFSYKEPPLLLLHLLPAVWYPYKEPPLLLLHLLPAVWYPYKEPRRWITSGGLGSMGFGLPSALGAAAANDGQNGRPKRTVVDIDGDGSFLMNCQELATIFVDKLDVKIMLLNNQHLGMVVQWEDRFYKLSSMIMISSNQHRSIVVRDLGGPFLQSERVSVSGGYCEDGKVWKAKREAEWHETGVCNKLSKFCCIPKSKCMGHPPHVLFRCATSLALLYTDNACSKLVAHWRASAWLNSICALQDAVNLRCSDQAVLDPCIDDQDNGPKNEADIYPDFVGMAKSFNVAARRVIKKEELREAIRDMLDTPGPFLLEDWFKDENDKFVEEFLEAIQEMLDILGLFLLELIDPRKLVMVPHIEHVLPMIPGGASFKEIITEGDGTVKY</sequence>
<dbReference type="PANTHER" id="PTHR18968">
    <property type="entry name" value="THIAMINE PYROPHOSPHATE ENZYMES"/>
    <property type="match status" value="1"/>
</dbReference>
<comment type="similarity">
    <text evidence="1">Belongs to the TPP enzyme family.</text>
</comment>
<feature type="region of interest" description="Disordered" evidence="3">
    <location>
        <begin position="1"/>
        <end position="28"/>
    </location>
</feature>
<evidence type="ECO:0000256" key="3">
    <source>
        <dbReference type="SAM" id="MobiDB-lite"/>
    </source>
</evidence>
<evidence type="ECO:0000256" key="1">
    <source>
        <dbReference type="ARBA" id="ARBA00007812"/>
    </source>
</evidence>
<name>A0ABQ7H100_DUNSA</name>
<feature type="domain" description="Thiamine pyrophosphate enzyme TPP-binding" evidence="5">
    <location>
        <begin position="1155"/>
        <end position="1246"/>
    </location>
</feature>
<keyword evidence="7" id="KW-1185">Reference proteome</keyword>
<dbReference type="SUPFAM" id="SSF52467">
    <property type="entry name" value="DHS-like NAD/FAD-binding domain"/>
    <property type="match status" value="2"/>
</dbReference>
<keyword evidence="2" id="KW-0786">Thiamine pyrophosphate</keyword>
<evidence type="ECO:0000259" key="5">
    <source>
        <dbReference type="Pfam" id="PF02775"/>
    </source>
</evidence>
<dbReference type="Pfam" id="PF00205">
    <property type="entry name" value="TPP_enzyme_M"/>
    <property type="match status" value="1"/>
</dbReference>
<dbReference type="InterPro" id="IPR045229">
    <property type="entry name" value="TPP_enz"/>
</dbReference>
<dbReference type="InterPro" id="IPR029035">
    <property type="entry name" value="DHS-like_NAD/FAD-binding_dom"/>
</dbReference>
<dbReference type="Pfam" id="PF02775">
    <property type="entry name" value="TPP_enzyme_C"/>
    <property type="match status" value="1"/>
</dbReference>
<dbReference type="Proteomes" id="UP000815325">
    <property type="component" value="Unassembled WGS sequence"/>
</dbReference>
<dbReference type="EMBL" id="MU069511">
    <property type="protein sequence ID" value="KAF5840529.1"/>
    <property type="molecule type" value="Genomic_DNA"/>
</dbReference>
<dbReference type="Gene3D" id="3.40.50.970">
    <property type="match status" value="3"/>
</dbReference>
<evidence type="ECO:0000259" key="4">
    <source>
        <dbReference type="Pfam" id="PF00205"/>
    </source>
</evidence>
<dbReference type="PANTHER" id="PTHR18968:SF13">
    <property type="entry name" value="ACETOLACTATE SYNTHASE CATALYTIC SUBUNIT, MITOCHONDRIAL"/>
    <property type="match status" value="1"/>
</dbReference>
<feature type="compositionally biased region" description="Low complexity" evidence="3">
    <location>
        <begin position="8"/>
        <end position="27"/>
    </location>
</feature>
<dbReference type="InterPro" id="IPR012000">
    <property type="entry name" value="Thiamin_PyroP_enz_cen_dom"/>
</dbReference>
<organism evidence="6 7">
    <name type="scientific">Dunaliella salina</name>
    <name type="common">Green alga</name>
    <name type="synonym">Protococcus salinus</name>
    <dbReference type="NCBI Taxonomy" id="3046"/>
    <lineage>
        <taxon>Eukaryota</taxon>
        <taxon>Viridiplantae</taxon>
        <taxon>Chlorophyta</taxon>
        <taxon>core chlorophytes</taxon>
        <taxon>Chlorophyceae</taxon>
        <taxon>CS clade</taxon>
        <taxon>Chlamydomonadales</taxon>
        <taxon>Dunaliellaceae</taxon>
        <taxon>Dunaliella</taxon>
    </lineage>
</organism>
<evidence type="ECO:0008006" key="8">
    <source>
        <dbReference type="Google" id="ProtNLM"/>
    </source>
</evidence>
<dbReference type="InterPro" id="IPR011766">
    <property type="entry name" value="TPP_enzyme_TPP-bd"/>
</dbReference>
<protein>
    <recommendedName>
        <fullName evidence="8">Acetolactate synthase</fullName>
    </recommendedName>
</protein>
<dbReference type="InterPro" id="IPR029061">
    <property type="entry name" value="THDP-binding"/>
</dbReference>
<feature type="domain" description="Thiamine pyrophosphate enzyme central" evidence="4">
    <location>
        <begin position="658"/>
        <end position="737"/>
    </location>
</feature>
<reference evidence="6" key="1">
    <citation type="submission" date="2017-08" db="EMBL/GenBank/DDBJ databases">
        <authorList>
            <person name="Polle J.E."/>
            <person name="Barry K."/>
            <person name="Cushman J."/>
            <person name="Schmutz J."/>
            <person name="Tran D."/>
            <person name="Hathwaick L.T."/>
            <person name="Yim W.C."/>
            <person name="Jenkins J."/>
            <person name="Mckie-Krisberg Z.M."/>
            <person name="Prochnik S."/>
            <person name="Lindquist E."/>
            <person name="Dockter R.B."/>
            <person name="Adam C."/>
            <person name="Molina H."/>
            <person name="Bunkerborg J."/>
            <person name="Jin E."/>
            <person name="Buchheim M."/>
            <person name="Magnuson J."/>
        </authorList>
    </citation>
    <scope>NUCLEOTIDE SEQUENCE</scope>
    <source>
        <strain evidence="6">CCAP 19/18</strain>
    </source>
</reference>
<evidence type="ECO:0000313" key="6">
    <source>
        <dbReference type="EMBL" id="KAF5840529.1"/>
    </source>
</evidence>
<gene>
    <name evidence="6" type="ORF">DUNSADRAFT_16470</name>
</gene>
<proteinExistence type="inferred from homology"/>
<dbReference type="CDD" id="cd07035">
    <property type="entry name" value="TPP_PYR_POX_like"/>
    <property type="match status" value="1"/>
</dbReference>
<evidence type="ECO:0000256" key="2">
    <source>
        <dbReference type="ARBA" id="ARBA00023052"/>
    </source>
</evidence>
<evidence type="ECO:0000313" key="7">
    <source>
        <dbReference type="Proteomes" id="UP000815325"/>
    </source>
</evidence>
<dbReference type="Gene3D" id="3.40.50.1220">
    <property type="entry name" value="TPP-binding domain"/>
    <property type="match status" value="2"/>
</dbReference>
<comment type="caution">
    <text evidence="6">The sequence shown here is derived from an EMBL/GenBank/DDBJ whole genome shotgun (WGS) entry which is preliminary data.</text>
</comment>
<dbReference type="SUPFAM" id="SSF52518">
    <property type="entry name" value="Thiamin diphosphate-binding fold (THDP-binding)"/>
    <property type="match status" value="3"/>
</dbReference>